<feature type="region of interest" description="Disordered" evidence="1">
    <location>
        <begin position="10"/>
        <end position="45"/>
    </location>
</feature>
<evidence type="ECO:0000313" key="2">
    <source>
        <dbReference type="EMBL" id="CAD9025470.1"/>
    </source>
</evidence>
<gene>
    <name evidence="2" type="ORF">EGYM00392_LOCUS36598</name>
</gene>
<name>A0A7S1IXD8_9EUGL</name>
<feature type="region of interest" description="Disordered" evidence="1">
    <location>
        <begin position="67"/>
        <end position="116"/>
    </location>
</feature>
<protein>
    <submittedName>
        <fullName evidence="2">Uncharacterized protein</fullName>
    </submittedName>
</protein>
<evidence type="ECO:0000256" key="1">
    <source>
        <dbReference type="SAM" id="MobiDB-lite"/>
    </source>
</evidence>
<dbReference type="AlphaFoldDB" id="A0A7S1IXD8"/>
<organism evidence="2">
    <name type="scientific">Eutreptiella gymnastica</name>
    <dbReference type="NCBI Taxonomy" id="73025"/>
    <lineage>
        <taxon>Eukaryota</taxon>
        <taxon>Discoba</taxon>
        <taxon>Euglenozoa</taxon>
        <taxon>Euglenida</taxon>
        <taxon>Spirocuta</taxon>
        <taxon>Euglenophyceae</taxon>
        <taxon>Eutreptiales</taxon>
        <taxon>Eutreptiaceae</taxon>
        <taxon>Eutreptiella</taxon>
    </lineage>
</organism>
<reference evidence="2" key="1">
    <citation type="submission" date="2021-01" db="EMBL/GenBank/DDBJ databases">
        <authorList>
            <person name="Corre E."/>
            <person name="Pelletier E."/>
            <person name="Niang G."/>
            <person name="Scheremetjew M."/>
            <person name="Finn R."/>
            <person name="Kale V."/>
            <person name="Holt S."/>
            <person name="Cochrane G."/>
            <person name="Meng A."/>
            <person name="Brown T."/>
            <person name="Cohen L."/>
        </authorList>
    </citation>
    <scope>NUCLEOTIDE SEQUENCE</scope>
    <source>
        <strain evidence="2">NIES-381</strain>
    </source>
</reference>
<dbReference type="EMBL" id="HBGA01098053">
    <property type="protein sequence ID" value="CAD9025470.1"/>
    <property type="molecule type" value="Transcribed_RNA"/>
</dbReference>
<sequence>MGRCLDFLASARTGKAGSGGGAQGSGTSVVRKLPETAAHGGLPVRMSYTRPHSHIFADPEAVGAFQTFPLGWRGGGGEEKDEEEDPGTGLESRWPQPRGQIGDSTPTSRPSLLRLG</sequence>
<proteinExistence type="predicted"/>
<accession>A0A7S1IXD8</accession>